<keyword evidence="1" id="KW-0472">Membrane</keyword>
<accession>K0ICW6</accession>
<dbReference type="GeneID" id="13796134"/>
<dbReference type="InParanoid" id="K0ICW6"/>
<organism evidence="2 3">
    <name type="scientific">Nitrososphaera gargensis (strain Ga9.2)</name>
    <dbReference type="NCBI Taxonomy" id="1237085"/>
    <lineage>
        <taxon>Archaea</taxon>
        <taxon>Nitrososphaerota</taxon>
        <taxon>Nitrososphaeria</taxon>
        <taxon>Nitrososphaerales</taxon>
        <taxon>Nitrososphaeraceae</taxon>
        <taxon>Nitrososphaera</taxon>
    </lineage>
</organism>
<dbReference type="EMBL" id="CP002408">
    <property type="protein sequence ID" value="AFU59201.1"/>
    <property type="molecule type" value="Genomic_DNA"/>
</dbReference>
<dbReference type="Proteomes" id="UP000008037">
    <property type="component" value="Chromosome"/>
</dbReference>
<evidence type="ECO:0000313" key="3">
    <source>
        <dbReference type="Proteomes" id="UP000008037"/>
    </source>
</evidence>
<dbReference type="STRING" id="1237085.Ngar_c22710"/>
<gene>
    <name evidence="2" type="ordered locus">Ngar_c22710</name>
</gene>
<dbReference type="HOGENOM" id="CLU_846261_0_0_2"/>
<proteinExistence type="predicted"/>
<keyword evidence="1" id="KW-0812">Transmembrane</keyword>
<protein>
    <submittedName>
        <fullName evidence="2">Uncharacterized protein</fullName>
    </submittedName>
</protein>
<dbReference type="BioCyc" id="CNIT1237085:G1324-2269-MONOMER"/>
<keyword evidence="3" id="KW-1185">Reference proteome</keyword>
<sequence>MPDNEAAVRKLHEKIDDYRLTVGAITAFGHVIIRYYSGTFRMGKKLQPSPANRVQAKKPVTPDVLAQGSDVKIIGEVKKGFPKDRNRWLQDLKQVEKYDDELKGWPDGDIKDHDLILFVHYPRAQALVDYTQEQIQKGTVTFNRKLAIVEYNRDSESSTFWTLKRIWGDITNSILSERLRQVITINADEIVEELSSLWFYDSEPELPYTMSVIWDKVFSEKATLEAYRKARGRKTLELSFTVDEILEKLRLYFSYKDSSFPSRDWVEHAMDAFVKFGRADKTAVGYTVYYHRVEIDLLDYFIREWIERSVDVRELIDKMAKQTDESSS</sequence>
<feature type="transmembrane region" description="Helical" evidence="1">
    <location>
        <begin position="20"/>
        <end position="37"/>
    </location>
</feature>
<name>K0ICW6_NITGG</name>
<dbReference type="AlphaFoldDB" id="K0ICW6"/>
<dbReference type="KEGG" id="nga:Ngar_c22710"/>
<dbReference type="RefSeq" id="WP_015019736.1">
    <property type="nucleotide sequence ID" value="NC_018719.1"/>
</dbReference>
<reference evidence="2 3" key="1">
    <citation type="journal article" date="2012" name="Environ. Microbiol.">
        <title>The genome of the ammonia-oxidizing Candidatus Nitrososphaera gargensis: insights into metabolic versatility and environmental adaptations.</title>
        <authorList>
            <person name="Spang A."/>
            <person name="Poehlein A."/>
            <person name="Offre P."/>
            <person name="Zumbragel S."/>
            <person name="Haider S."/>
            <person name="Rychlik N."/>
            <person name="Nowka B."/>
            <person name="Schmeisser C."/>
            <person name="Lebedeva E.V."/>
            <person name="Rattei T."/>
            <person name="Bohm C."/>
            <person name="Schmid M."/>
            <person name="Galushko A."/>
            <person name="Hatzenpichler R."/>
            <person name="Weinmaier T."/>
            <person name="Daniel R."/>
            <person name="Schleper C."/>
            <person name="Spieck E."/>
            <person name="Streit W."/>
            <person name="Wagner M."/>
        </authorList>
    </citation>
    <scope>NUCLEOTIDE SEQUENCE [LARGE SCALE GENOMIC DNA]</scope>
    <source>
        <strain evidence="3">Ga9.2</strain>
    </source>
</reference>
<keyword evidence="1" id="KW-1133">Transmembrane helix</keyword>
<evidence type="ECO:0000313" key="2">
    <source>
        <dbReference type="EMBL" id="AFU59201.1"/>
    </source>
</evidence>
<evidence type="ECO:0000256" key="1">
    <source>
        <dbReference type="SAM" id="Phobius"/>
    </source>
</evidence>
<dbReference type="OrthoDB" id="350203at2157"/>